<dbReference type="AlphaFoldDB" id="A0AAE1FEP6"/>
<evidence type="ECO:0000313" key="1">
    <source>
        <dbReference type="EMBL" id="KAK3872461.1"/>
    </source>
</evidence>
<protein>
    <submittedName>
        <fullName evidence="1">Uncharacterized protein</fullName>
    </submittedName>
</protein>
<reference evidence="1" key="1">
    <citation type="submission" date="2023-10" db="EMBL/GenBank/DDBJ databases">
        <title>Genome assemblies of two species of porcelain crab, Petrolisthes cinctipes and Petrolisthes manimaculis (Anomura: Porcellanidae).</title>
        <authorList>
            <person name="Angst P."/>
        </authorList>
    </citation>
    <scope>NUCLEOTIDE SEQUENCE</scope>
    <source>
        <strain evidence="1">PB745_01</strain>
        <tissue evidence="1">Gill</tissue>
    </source>
</reference>
<sequence>MDMLTSVAGGRQRIFKGFCGAVNVGHHPSLTRCVWVATSVSSRPSLPSLQSSSSSFHFCLFTPITPVLLPLPSLHSPHSHHSSLPNPPLPLLLPFPYSSPSHFPYSSHLSLFASINP</sequence>
<comment type="caution">
    <text evidence="1">The sequence shown here is derived from an EMBL/GenBank/DDBJ whole genome shotgun (WGS) entry which is preliminary data.</text>
</comment>
<accession>A0AAE1FEP6</accession>
<dbReference type="Proteomes" id="UP001286313">
    <property type="component" value="Unassembled WGS sequence"/>
</dbReference>
<organism evidence="1 2">
    <name type="scientific">Petrolisthes cinctipes</name>
    <name type="common">Flat porcelain crab</name>
    <dbReference type="NCBI Taxonomy" id="88211"/>
    <lineage>
        <taxon>Eukaryota</taxon>
        <taxon>Metazoa</taxon>
        <taxon>Ecdysozoa</taxon>
        <taxon>Arthropoda</taxon>
        <taxon>Crustacea</taxon>
        <taxon>Multicrustacea</taxon>
        <taxon>Malacostraca</taxon>
        <taxon>Eumalacostraca</taxon>
        <taxon>Eucarida</taxon>
        <taxon>Decapoda</taxon>
        <taxon>Pleocyemata</taxon>
        <taxon>Anomura</taxon>
        <taxon>Galatheoidea</taxon>
        <taxon>Porcellanidae</taxon>
        <taxon>Petrolisthes</taxon>
    </lineage>
</organism>
<keyword evidence="2" id="KW-1185">Reference proteome</keyword>
<dbReference type="EMBL" id="JAWQEG010002369">
    <property type="protein sequence ID" value="KAK3872461.1"/>
    <property type="molecule type" value="Genomic_DNA"/>
</dbReference>
<evidence type="ECO:0000313" key="2">
    <source>
        <dbReference type="Proteomes" id="UP001286313"/>
    </source>
</evidence>
<proteinExistence type="predicted"/>
<name>A0AAE1FEP6_PETCI</name>
<gene>
    <name evidence="1" type="ORF">Pcinc_022455</name>
</gene>